<evidence type="ECO:0000259" key="3">
    <source>
        <dbReference type="PROSITE" id="PS50181"/>
    </source>
</evidence>
<feature type="compositionally biased region" description="Basic and acidic residues" evidence="2">
    <location>
        <begin position="1518"/>
        <end position="1530"/>
    </location>
</feature>
<feature type="compositionally biased region" description="Basic and acidic residues" evidence="2">
    <location>
        <begin position="1617"/>
        <end position="1648"/>
    </location>
</feature>
<feature type="region of interest" description="Disordered" evidence="2">
    <location>
        <begin position="1"/>
        <end position="90"/>
    </location>
</feature>
<feature type="compositionally biased region" description="Basic residues" evidence="2">
    <location>
        <begin position="850"/>
        <end position="873"/>
    </location>
</feature>
<feature type="region of interest" description="Disordered" evidence="2">
    <location>
        <begin position="639"/>
        <end position="682"/>
    </location>
</feature>
<accession>A0AAD6IW42</accession>
<organism evidence="4 5">
    <name type="scientific">Drechslerella dactyloides</name>
    <name type="common">Nematode-trapping fungus</name>
    <name type="synonym">Arthrobotrys dactyloides</name>
    <dbReference type="NCBI Taxonomy" id="74499"/>
    <lineage>
        <taxon>Eukaryota</taxon>
        <taxon>Fungi</taxon>
        <taxon>Dikarya</taxon>
        <taxon>Ascomycota</taxon>
        <taxon>Pezizomycotina</taxon>
        <taxon>Orbiliomycetes</taxon>
        <taxon>Orbiliales</taxon>
        <taxon>Orbiliaceae</taxon>
        <taxon>Drechslerella</taxon>
    </lineage>
</organism>
<feature type="region of interest" description="Disordered" evidence="2">
    <location>
        <begin position="1568"/>
        <end position="1587"/>
    </location>
</feature>
<feature type="compositionally biased region" description="Basic and acidic residues" evidence="2">
    <location>
        <begin position="1313"/>
        <end position="1332"/>
    </location>
</feature>
<dbReference type="Pfam" id="PF25422">
    <property type="entry name" value="DUF7892"/>
    <property type="match status" value="1"/>
</dbReference>
<feature type="compositionally biased region" description="Basic and acidic residues" evidence="2">
    <location>
        <begin position="1374"/>
        <end position="1402"/>
    </location>
</feature>
<feature type="compositionally biased region" description="Basic and acidic residues" evidence="2">
    <location>
        <begin position="1592"/>
        <end position="1609"/>
    </location>
</feature>
<dbReference type="PANTHER" id="PTHR12460">
    <property type="entry name" value="CYCLIN-DEPENDENT KINASE INHIBITOR-RELATED PROTEIN"/>
    <property type="match status" value="1"/>
</dbReference>
<feature type="compositionally biased region" description="Low complexity" evidence="2">
    <location>
        <begin position="1010"/>
        <end position="1036"/>
    </location>
</feature>
<protein>
    <recommendedName>
        <fullName evidence="3">F-box domain-containing protein</fullName>
    </recommendedName>
</protein>
<dbReference type="PANTHER" id="PTHR12460:SF0">
    <property type="entry name" value="CID DOMAIN-CONTAINING PROTEIN-RELATED"/>
    <property type="match status" value="1"/>
</dbReference>
<gene>
    <name evidence="4" type="ORF">Dda_6723</name>
</gene>
<evidence type="ECO:0000256" key="2">
    <source>
        <dbReference type="SAM" id="MobiDB-lite"/>
    </source>
</evidence>
<dbReference type="GO" id="GO:0031124">
    <property type="term" value="P:mRNA 3'-end processing"/>
    <property type="evidence" value="ECO:0007669"/>
    <property type="project" value="TreeGrafter"/>
</dbReference>
<feature type="compositionally biased region" description="Low complexity" evidence="2">
    <location>
        <begin position="639"/>
        <end position="654"/>
    </location>
</feature>
<comment type="caution">
    <text evidence="4">The sequence shown here is derived from an EMBL/GenBank/DDBJ whole genome shotgun (WGS) entry which is preliminary data.</text>
</comment>
<dbReference type="SMART" id="SM00256">
    <property type="entry name" value="FBOX"/>
    <property type="match status" value="1"/>
</dbReference>
<feature type="compositionally biased region" description="Polar residues" evidence="2">
    <location>
        <begin position="1333"/>
        <end position="1345"/>
    </location>
</feature>
<feature type="compositionally biased region" description="Basic and acidic residues" evidence="2">
    <location>
        <begin position="1658"/>
        <end position="1675"/>
    </location>
</feature>
<feature type="compositionally biased region" description="Gly residues" evidence="2">
    <location>
        <begin position="1678"/>
        <end position="1697"/>
    </location>
</feature>
<dbReference type="Gene3D" id="1.20.1280.50">
    <property type="match status" value="1"/>
</dbReference>
<evidence type="ECO:0000256" key="1">
    <source>
        <dbReference type="SAM" id="Coils"/>
    </source>
</evidence>
<feature type="compositionally biased region" description="Basic residues" evidence="2">
    <location>
        <begin position="886"/>
        <end position="896"/>
    </location>
</feature>
<dbReference type="PROSITE" id="PS50181">
    <property type="entry name" value="FBOX"/>
    <property type="match status" value="1"/>
</dbReference>
<dbReference type="InterPro" id="IPR001810">
    <property type="entry name" value="F-box_dom"/>
</dbReference>
<evidence type="ECO:0000313" key="5">
    <source>
        <dbReference type="Proteomes" id="UP001221413"/>
    </source>
</evidence>
<evidence type="ECO:0000313" key="4">
    <source>
        <dbReference type="EMBL" id="KAJ6258675.1"/>
    </source>
</evidence>
<feature type="region of interest" description="Disordered" evidence="2">
    <location>
        <begin position="1304"/>
        <end position="1558"/>
    </location>
</feature>
<dbReference type="EMBL" id="JAQGDS010000008">
    <property type="protein sequence ID" value="KAJ6258675.1"/>
    <property type="molecule type" value="Genomic_DNA"/>
</dbReference>
<reference evidence="4" key="1">
    <citation type="submission" date="2023-01" db="EMBL/GenBank/DDBJ databases">
        <title>The chitinases involved in constricting ring structure development in the nematode-trapping fungus Drechslerella dactyloides.</title>
        <authorList>
            <person name="Wang R."/>
            <person name="Zhang L."/>
            <person name="Tang P."/>
            <person name="Li S."/>
            <person name="Liang L."/>
        </authorList>
    </citation>
    <scope>NUCLEOTIDE SEQUENCE</scope>
    <source>
        <strain evidence="4">YMF1.00031</strain>
    </source>
</reference>
<dbReference type="InterPro" id="IPR057214">
    <property type="entry name" value="DUF7892"/>
</dbReference>
<feature type="coiled-coil region" evidence="1">
    <location>
        <begin position="542"/>
        <end position="569"/>
    </location>
</feature>
<name>A0AAD6IW42_DREDA</name>
<feature type="compositionally biased region" description="Basic and acidic residues" evidence="2">
    <location>
        <begin position="1435"/>
        <end position="1448"/>
    </location>
</feature>
<keyword evidence="1" id="KW-0175">Coiled coil</keyword>
<feature type="compositionally biased region" description="Pro residues" evidence="2">
    <location>
        <begin position="1070"/>
        <end position="1081"/>
    </location>
</feature>
<feature type="compositionally biased region" description="Basic and acidic residues" evidence="2">
    <location>
        <begin position="67"/>
        <end position="77"/>
    </location>
</feature>
<feature type="compositionally biased region" description="Low complexity" evidence="2">
    <location>
        <begin position="1347"/>
        <end position="1363"/>
    </location>
</feature>
<feature type="region of interest" description="Disordered" evidence="2">
    <location>
        <begin position="1592"/>
        <end position="1697"/>
    </location>
</feature>
<feature type="compositionally biased region" description="Polar residues" evidence="2">
    <location>
        <begin position="55"/>
        <end position="66"/>
    </location>
</feature>
<dbReference type="Proteomes" id="UP001221413">
    <property type="component" value="Unassembled WGS sequence"/>
</dbReference>
<feature type="domain" description="F-box" evidence="3">
    <location>
        <begin position="199"/>
        <end position="245"/>
    </location>
</feature>
<feature type="region of interest" description="Disordered" evidence="2">
    <location>
        <begin position="1053"/>
        <end position="1097"/>
    </location>
</feature>
<dbReference type="SUPFAM" id="SSF81383">
    <property type="entry name" value="F-box domain"/>
    <property type="match status" value="1"/>
</dbReference>
<feature type="compositionally biased region" description="Pro residues" evidence="2">
    <location>
        <begin position="1449"/>
        <end position="1458"/>
    </location>
</feature>
<feature type="region of interest" description="Disordered" evidence="2">
    <location>
        <begin position="136"/>
        <end position="174"/>
    </location>
</feature>
<dbReference type="GO" id="GO:0000993">
    <property type="term" value="F:RNA polymerase II complex binding"/>
    <property type="evidence" value="ECO:0007669"/>
    <property type="project" value="TreeGrafter"/>
</dbReference>
<keyword evidence="5" id="KW-1185">Reference proteome</keyword>
<dbReference type="InterPro" id="IPR036047">
    <property type="entry name" value="F-box-like_dom_sf"/>
</dbReference>
<feature type="region of interest" description="Disordered" evidence="2">
    <location>
        <begin position="832"/>
        <end position="1036"/>
    </location>
</feature>
<feature type="compositionally biased region" description="Basic and acidic residues" evidence="2">
    <location>
        <begin position="1085"/>
        <end position="1097"/>
    </location>
</feature>
<feature type="compositionally biased region" description="Low complexity" evidence="2">
    <location>
        <begin position="661"/>
        <end position="681"/>
    </location>
</feature>
<proteinExistence type="predicted"/>
<sequence>MAKPKKKTGRSALHAASAVPSAKQTAVVVTPSVKSEDTTSDNGAMALDDGYTNPPIINTTAVQSSERPADAHIKPESRTVSPSPPSPRTTIHYRKLDFDGALMQEDPEFNEDFIPAEGEEIDLTSLAVPAPALPEGEAGAASAVSKRGMDDDDGFDDATPVTKRRRLDDAADAELTTSATTANASTGTVSTGTSTATATCSVDRLPAAIWTEILTYVGLPGIGRLRGVCRRFSEMLEKEYIWRRCRKIHCPDMPKPAFGVKEWDMWRLVRGRGCMKCERFPGRMRGEDGLKVYWQFRVRCCEGCFRRNVVKDAELYRCADDKVTPTIMKELVLALAYGLVDGNFMWVPTTMPVLMPDVEKVYWSEDIAEIKARYDEALQMDAAEEWLKGLEGEGFAHKADADRMEKWEVRVMQGNSYNPAAGTVIRIKSTDKIGQQTGSSKASNGIPVLISSDNPPFQPQSIPTFYQRTRQYGDRSHQELEEMKARRKADIEGRCLKLNPPLMPEVLAHCAAFQAALKATQPLTEQTWPALQAKILEQRAGAEEYERVRQLQRRQLEQQLEDRKLLESQERDQWVKKERQWEETQAPVREMISRLADDEISGWLGKVTFESAPAFAASILIAVRTRYYELGGVPETSPASDSVLAAAAPPSSSTSPPPTTPISSTAASTSAPGTTAAAAATGKPRQLVLENMKYLFDNKIKPITDPCRRELFFCKACKEIAANPALAVAAGVTIPPPPKLYGFEGVIQHYAAKHTTDMSLGTVVVHWRSLWPEDAPFVVDPNEIKRLMTKPFGPAHAHPHQMMAGGAGGGGGGGMNVNMNAGAMQQQVPGNVLIRTNGPPVPTFGYPPHQHQHQHQHQHHQNHQNHQNHHAHHQQPQPQPQPQAHQSHRHPHHLHHGQGPTAGPQTLPGPAPYGRTVPAHRQPYHQVEAPPPQHHHAGYHHQAPPLPHHNAHHSLPPHQPPPQQIHVPQPHPHHGGHQPYQQGPMPAPMNDRSHMYPNVPQAGYPPPQPTYHHQQQPQQQQQPLAQPPHQQYPYQSTYPQAPVQTQSQYNAYGQHVPAPRPAPANAYPGPHQPVPAAPQPDPYEEAAKKEAEAAAAAEKERKEKIQFIANYAEQIWKNMGGNKALEASIRALLMIHETCAAFAEKYNPEDMSIHLFHQAIRAEIDGPLKFMKLGNSKFECRSCPKTSTRSFTLPLLFQHFSSVHVARPNLGPSATGQGVKPKRFDWLVDMIRLPEEEEVQKMVSRQGFDRRRMAAVEKVYPGVFDKKTEIVAQPVETVKKHASKASMSAAEDFLNNLLPAAPVEQQQVGKSAPEIKKEPGLSEPPDFRDNDKSSTPATIATSRTAAQPHQSRPRSPSLSPTPSVDSRRSRSRRRDSYGEYYRRPLTRDSYADDDREYRRYPDDDNAYYPRPVRRAASPYQYDRYPSPRRYRAYRPIHDDYELPPRERYSPPPPPPQPSRPIRAEPSPSTSIPPPAGGLEYDDPPQPLVSVSGHTRERYPEELDYRRPPPPAGYPPHTEYYDRVIDRDPHPRSYPPPPPGSYHYDRAPPPPPRYYDDPYVRHPYYYGEYEYRERPPPPPPPQAVRVYRDEYDRYYDRERGRDVGREREFAYARPPPGHIREEEYDRGRGRGRSRSPDVGREWNDRERRGYMPTPPGAAGREREREREREWRDEGRGRGRSGSSGGGYRGRAPGGRGGA</sequence>
<feature type="compositionally biased region" description="Basic and acidic residues" evidence="2">
    <location>
        <begin position="1493"/>
        <end position="1506"/>
    </location>
</feature>